<dbReference type="Proteomes" id="UP000533598">
    <property type="component" value="Unassembled WGS sequence"/>
</dbReference>
<reference evidence="1 2" key="1">
    <citation type="submission" date="2020-08" db="EMBL/GenBank/DDBJ databases">
        <title>Sequencing the genomes of 1000 actinobacteria strains.</title>
        <authorList>
            <person name="Klenk H.-P."/>
        </authorList>
    </citation>
    <scope>NUCLEOTIDE SEQUENCE [LARGE SCALE GENOMIC DNA]</scope>
    <source>
        <strain evidence="1 2">DSM 44230</strain>
    </source>
</reference>
<accession>A0A7W7CD16</accession>
<organism evidence="1 2">
    <name type="scientific">Crossiella cryophila</name>
    <dbReference type="NCBI Taxonomy" id="43355"/>
    <lineage>
        <taxon>Bacteria</taxon>
        <taxon>Bacillati</taxon>
        <taxon>Actinomycetota</taxon>
        <taxon>Actinomycetes</taxon>
        <taxon>Pseudonocardiales</taxon>
        <taxon>Pseudonocardiaceae</taxon>
        <taxon>Crossiella</taxon>
    </lineage>
</organism>
<name>A0A7W7CD16_9PSEU</name>
<evidence type="ECO:0000313" key="1">
    <source>
        <dbReference type="EMBL" id="MBB4678797.1"/>
    </source>
</evidence>
<gene>
    <name evidence="1" type="ORF">HNR67_004915</name>
</gene>
<sequence>MSSAADVDILMTLMPPPPTGGPHLDWAEIARSWQRPFPPDYQRFIQVNGAGTIQDFLEVIPPQAKAPLHEAGWNGMVHETGNAEETWNMASKSPELAGTSPALITWAASSGADMFCWDATATDPAEWPVLVFDRGEVRFTRYDCGMAEFLTRTLRGDFPTSPLDGDIVLWGRGEATWKKL</sequence>
<keyword evidence="2" id="KW-1185">Reference proteome</keyword>
<proteinExistence type="predicted"/>
<dbReference type="AlphaFoldDB" id="A0A7W7CD16"/>
<dbReference type="Gene3D" id="3.40.1580.10">
    <property type="entry name" value="SMI1/KNR4-like"/>
    <property type="match status" value="1"/>
</dbReference>
<dbReference type="InterPro" id="IPR037883">
    <property type="entry name" value="Knr4/Smi1-like_sf"/>
</dbReference>
<comment type="caution">
    <text evidence="1">The sequence shown here is derived from an EMBL/GenBank/DDBJ whole genome shotgun (WGS) entry which is preliminary data.</text>
</comment>
<dbReference type="RefSeq" id="WP_185004627.1">
    <property type="nucleotide sequence ID" value="NZ_BAAAUI010000052.1"/>
</dbReference>
<protein>
    <recommendedName>
        <fullName evidence="3">Knr4/Smi1-like domain-containing protein</fullName>
    </recommendedName>
</protein>
<dbReference type="SUPFAM" id="SSF160631">
    <property type="entry name" value="SMI1/KNR4-like"/>
    <property type="match status" value="1"/>
</dbReference>
<dbReference type="EMBL" id="JACHMH010000001">
    <property type="protein sequence ID" value="MBB4678797.1"/>
    <property type="molecule type" value="Genomic_DNA"/>
</dbReference>
<evidence type="ECO:0008006" key="3">
    <source>
        <dbReference type="Google" id="ProtNLM"/>
    </source>
</evidence>
<evidence type="ECO:0000313" key="2">
    <source>
        <dbReference type="Proteomes" id="UP000533598"/>
    </source>
</evidence>